<feature type="binding site" evidence="3">
    <location>
        <position position="104"/>
    </location>
    <ligand>
        <name>Mn(2+)</name>
        <dbReference type="ChEBI" id="CHEBI:29035"/>
        <label>2</label>
    </ligand>
</feature>
<dbReference type="PANTHER" id="PTHR11014:SF63">
    <property type="entry name" value="METALLOPEPTIDASE, PUTATIVE (AFU_ORTHOLOGUE AFUA_6G09600)-RELATED"/>
    <property type="match status" value="1"/>
</dbReference>
<protein>
    <submittedName>
        <fullName evidence="5">Amidohydrolase</fullName>
    </submittedName>
</protein>
<dbReference type="CDD" id="cd05666">
    <property type="entry name" value="M20_Acy1-like"/>
    <property type="match status" value="1"/>
</dbReference>
<keyword evidence="2" id="KW-0378">Hydrolase</keyword>
<evidence type="ECO:0000259" key="4">
    <source>
        <dbReference type="Pfam" id="PF07687"/>
    </source>
</evidence>
<keyword evidence="3" id="KW-0479">Metal-binding</keyword>
<accession>A0A6L6J0M6</accession>
<reference evidence="5 6" key="1">
    <citation type="submission" date="2019-11" db="EMBL/GenBank/DDBJ databases">
        <authorList>
            <person name="Dong K."/>
        </authorList>
    </citation>
    <scope>NUCLEOTIDE SEQUENCE [LARGE SCALE GENOMIC DNA]</scope>
    <source>
        <strain evidence="5 6">DK608</strain>
    </source>
</reference>
<dbReference type="Gene3D" id="3.30.70.360">
    <property type="match status" value="1"/>
</dbReference>
<evidence type="ECO:0000313" key="5">
    <source>
        <dbReference type="EMBL" id="MTH64962.1"/>
    </source>
</evidence>
<dbReference type="GO" id="GO:0046872">
    <property type="term" value="F:metal ion binding"/>
    <property type="evidence" value="ECO:0007669"/>
    <property type="project" value="UniProtKB-KW"/>
</dbReference>
<comment type="cofactor">
    <cofactor evidence="3">
        <name>Mn(2+)</name>
        <dbReference type="ChEBI" id="CHEBI:29035"/>
    </cofactor>
    <text evidence="3">The Mn(2+) ion enhances activity.</text>
</comment>
<gene>
    <name evidence="5" type="ORF">GL284_11865</name>
</gene>
<dbReference type="SUPFAM" id="SSF53187">
    <property type="entry name" value="Zn-dependent exopeptidases"/>
    <property type="match status" value="1"/>
</dbReference>
<evidence type="ECO:0000256" key="3">
    <source>
        <dbReference type="PIRSR" id="PIRSR005962-1"/>
    </source>
</evidence>
<evidence type="ECO:0000256" key="1">
    <source>
        <dbReference type="ARBA" id="ARBA00006153"/>
    </source>
</evidence>
<dbReference type="EMBL" id="WMII01000010">
    <property type="protein sequence ID" value="MTH64962.1"/>
    <property type="molecule type" value="Genomic_DNA"/>
</dbReference>
<dbReference type="InterPro" id="IPR017439">
    <property type="entry name" value="Amidohydrolase"/>
</dbReference>
<evidence type="ECO:0000256" key="2">
    <source>
        <dbReference type="ARBA" id="ARBA00022801"/>
    </source>
</evidence>
<dbReference type="InterPro" id="IPR011650">
    <property type="entry name" value="Peptidase_M20_dimer"/>
</dbReference>
<proteinExistence type="inferred from homology"/>
<feature type="binding site" evidence="3">
    <location>
        <position position="359"/>
    </location>
    <ligand>
        <name>Mn(2+)</name>
        <dbReference type="ChEBI" id="CHEBI:29035"/>
        <label>2</label>
    </ligand>
</feature>
<dbReference type="AlphaFoldDB" id="A0A6L6J0M6"/>
<organism evidence="5 6">
    <name type="scientific">Paracoccus shanxieyensis</name>
    <dbReference type="NCBI Taxonomy" id="2675752"/>
    <lineage>
        <taxon>Bacteria</taxon>
        <taxon>Pseudomonadati</taxon>
        <taxon>Pseudomonadota</taxon>
        <taxon>Alphaproteobacteria</taxon>
        <taxon>Rhodobacterales</taxon>
        <taxon>Paracoccaceae</taxon>
        <taxon>Paracoccus</taxon>
    </lineage>
</organism>
<keyword evidence="3" id="KW-0464">Manganese</keyword>
<dbReference type="NCBIfam" id="TIGR01891">
    <property type="entry name" value="amidohydrolases"/>
    <property type="match status" value="1"/>
</dbReference>
<comment type="caution">
    <text evidence="5">The sequence shown here is derived from an EMBL/GenBank/DDBJ whole genome shotgun (WGS) entry which is preliminary data.</text>
</comment>
<evidence type="ECO:0000313" key="6">
    <source>
        <dbReference type="Proteomes" id="UP000478740"/>
    </source>
</evidence>
<comment type="similarity">
    <text evidence="1">Belongs to the peptidase M20 family.</text>
</comment>
<sequence>MPVKNRFAEMLPEITGWRHDFHRHPELLYEVHRTAAKVAELLRSFGVDEVTEGIGRTGVVGVIRGRSDLSGRVVGLRADMDALPIHETTGLDYASGQPGVMHACGHDGHTAMLLGAAKYLAETRNFDGTAVVIFQPAEEGGGGGLAMIEDGLTDRWRIDEYYGMHNMPGLPVGAFAIKPGAIMASTDQFDITVTGRGGHAAKPNEGIDTTLVAAQIIVALQSVVSRNVDPLKSGVVSVCVVETDSRAHNVIPDVVRMKGTSRSLDAGVRDQLEDGVRRVAEGVAAAYGAQVEIDYDRGYPVTLNHPDATIHAAEAAREIAGAVDLDVAPLMAGEDFSYMLESRPGAYIFIGNGDSGMLHTAGYNFDDGAIPAGSSWYARMVETRLPVAG</sequence>
<dbReference type="PIRSF" id="PIRSF005962">
    <property type="entry name" value="Pept_M20D_amidohydro"/>
    <property type="match status" value="1"/>
</dbReference>
<dbReference type="Gene3D" id="3.40.630.10">
    <property type="entry name" value="Zn peptidases"/>
    <property type="match status" value="1"/>
</dbReference>
<dbReference type="Pfam" id="PF01546">
    <property type="entry name" value="Peptidase_M20"/>
    <property type="match status" value="1"/>
</dbReference>
<dbReference type="FunFam" id="3.30.70.360:FF:000014">
    <property type="entry name" value="N-acyl-L-amino acid amidohydrolase"/>
    <property type="match status" value="1"/>
</dbReference>
<feature type="binding site" evidence="3">
    <location>
        <position position="165"/>
    </location>
    <ligand>
        <name>Mn(2+)</name>
        <dbReference type="ChEBI" id="CHEBI:29035"/>
        <label>2</label>
    </ligand>
</feature>
<dbReference type="RefSeq" id="WP_155044846.1">
    <property type="nucleotide sequence ID" value="NZ_WMIH01000010.1"/>
</dbReference>
<feature type="binding site" evidence="3">
    <location>
        <position position="106"/>
    </location>
    <ligand>
        <name>Mn(2+)</name>
        <dbReference type="ChEBI" id="CHEBI:29035"/>
        <label>2</label>
    </ligand>
</feature>
<dbReference type="Proteomes" id="UP000478740">
    <property type="component" value="Unassembled WGS sequence"/>
</dbReference>
<feature type="domain" description="Peptidase M20 dimerisation" evidence="4">
    <location>
        <begin position="189"/>
        <end position="284"/>
    </location>
</feature>
<dbReference type="InterPro" id="IPR002933">
    <property type="entry name" value="Peptidase_M20"/>
</dbReference>
<dbReference type="PANTHER" id="PTHR11014">
    <property type="entry name" value="PEPTIDASE M20 FAMILY MEMBER"/>
    <property type="match status" value="1"/>
</dbReference>
<feature type="binding site" evidence="3">
    <location>
        <position position="139"/>
    </location>
    <ligand>
        <name>Mn(2+)</name>
        <dbReference type="ChEBI" id="CHEBI:29035"/>
        <label>2</label>
    </ligand>
</feature>
<name>A0A6L6J0M6_9RHOB</name>
<dbReference type="InterPro" id="IPR036264">
    <property type="entry name" value="Bact_exopeptidase_dim_dom"/>
</dbReference>
<keyword evidence="6" id="KW-1185">Reference proteome</keyword>
<dbReference type="GO" id="GO:0016787">
    <property type="term" value="F:hydrolase activity"/>
    <property type="evidence" value="ECO:0007669"/>
    <property type="project" value="UniProtKB-KW"/>
</dbReference>
<dbReference type="SUPFAM" id="SSF55031">
    <property type="entry name" value="Bacterial exopeptidase dimerisation domain"/>
    <property type="match status" value="1"/>
</dbReference>
<dbReference type="Pfam" id="PF07687">
    <property type="entry name" value="M20_dimer"/>
    <property type="match status" value="1"/>
</dbReference>